<gene>
    <name evidence="2" type="ORF">PROFUN_13736</name>
</gene>
<comment type="caution">
    <text evidence="2">The sequence shown here is derived from an EMBL/GenBank/DDBJ whole genome shotgun (WGS) entry which is preliminary data.</text>
</comment>
<feature type="domain" description="F-box" evidence="1">
    <location>
        <begin position="21"/>
        <end position="72"/>
    </location>
</feature>
<keyword evidence="3" id="KW-1185">Reference proteome</keyword>
<organism evidence="2 3">
    <name type="scientific">Planoprotostelium fungivorum</name>
    <dbReference type="NCBI Taxonomy" id="1890364"/>
    <lineage>
        <taxon>Eukaryota</taxon>
        <taxon>Amoebozoa</taxon>
        <taxon>Evosea</taxon>
        <taxon>Variosea</taxon>
        <taxon>Cavosteliida</taxon>
        <taxon>Cavosteliaceae</taxon>
        <taxon>Planoprotostelium</taxon>
    </lineage>
</organism>
<dbReference type="PANTHER" id="PTHR46586">
    <property type="entry name" value="ANKYRIN REPEAT-CONTAINING PROTEIN"/>
    <property type="match status" value="1"/>
</dbReference>
<dbReference type="EMBL" id="MDYQ01000343">
    <property type="protein sequence ID" value="PRP76190.1"/>
    <property type="molecule type" value="Genomic_DNA"/>
</dbReference>
<dbReference type="PROSITE" id="PS50181">
    <property type="entry name" value="FBOX"/>
    <property type="match status" value="1"/>
</dbReference>
<dbReference type="InterPro" id="IPR001810">
    <property type="entry name" value="F-box_dom"/>
</dbReference>
<name>A0A2P6MWU2_9EUKA</name>
<evidence type="ECO:0000313" key="3">
    <source>
        <dbReference type="Proteomes" id="UP000241769"/>
    </source>
</evidence>
<protein>
    <recommendedName>
        <fullName evidence="1">F-box domain-containing protein</fullName>
    </recommendedName>
</protein>
<dbReference type="Proteomes" id="UP000241769">
    <property type="component" value="Unassembled WGS sequence"/>
</dbReference>
<sequence>MDIVGRPLYGQPTRYEEHPMEDYLDTIPLDVVNEVFKYITTANLLPLSFVRASWQPLVKTTLEKRQVITKRLIFPCHSEELVQWWSNIIRPPCRDERKHLSKGNCFLLLRRLLETLPPPQTKKEITERTRHAENFISNNNLDGLRWLFPQILPEYYMDLYIAAATAGFLSIVVELDRLTSIKEPTPDEREHIMSTIAKHSSRNGHLNVLLYAIDRHATSHPTYFKNAARGGHLHILDHLHDLAPDNSFISAPGAARCAIKGGHLHVLKWLHERQLPLYSSSTWHAAGYFHLEVWEWLVEKGYKIYPTSLTSVVRHPTRAIEWLEKFSVRGIDYSEHKGLCSIAAEMGRLNLLKHLRSRGCPWESDIMGRTITAGHLHILVYLHENGFQLESFHFDIASSQGHTHIIEYLFRHIGPLWTSDTMRRAVKYGGLSQLRSLHRMGCPWEPVQCFETAVQLRNKDMVWKRCPEVHKCVGRRRWDVIVWIMQQKCGWDDDTVLQYEDDIIKTMKEKTRQELMQMYYDGRDIKEFARDGIVDKKEKKKCIVM</sequence>
<reference evidence="2 3" key="1">
    <citation type="journal article" date="2018" name="Genome Biol. Evol.">
        <title>Multiple Roots of Fruiting Body Formation in Amoebozoa.</title>
        <authorList>
            <person name="Hillmann F."/>
            <person name="Forbes G."/>
            <person name="Novohradska S."/>
            <person name="Ferling I."/>
            <person name="Riege K."/>
            <person name="Groth M."/>
            <person name="Westermann M."/>
            <person name="Marz M."/>
            <person name="Spaller T."/>
            <person name="Winckler T."/>
            <person name="Schaap P."/>
            <person name="Glockner G."/>
        </authorList>
    </citation>
    <scope>NUCLEOTIDE SEQUENCE [LARGE SCALE GENOMIC DNA]</scope>
    <source>
        <strain evidence="2 3">Jena</strain>
    </source>
</reference>
<dbReference type="InterPro" id="IPR036770">
    <property type="entry name" value="Ankyrin_rpt-contain_sf"/>
</dbReference>
<evidence type="ECO:0000313" key="2">
    <source>
        <dbReference type="EMBL" id="PRP76190.1"/>
    </source>
</evidence>
<proteinExistence type="predicted"/>
<accession>A0A2P6MWU2</accession>
<dbReference type="AlphaFoldDB" id="A0A2P6MWU2"/>
<dbReference type="OrthoDB" id="6609119at2759"/>
<dbReference type="InParanoid" id="A0A2P6MWU2"/>
<dbReference type="Gene3D" id="1.25.40.20">
    <property type="entry name" value="Ankyrin repeat-containing domain"/>
    <property type="match status" value="1"/>
</dbReference>
<dbReference type="PANTHER" id="PTHR46586:SF3">
    <property type="entry name" value="ANKYRIN REPEAT-CONTAINING PROTEIN"/>
    <property type="match status" value="1"/>
</dbReference>
<dbReference type="InterPro" id="IPR052050">
    <property type="entry name" value="SecEffector_AnkRepeat"/>
</dbReference>
<dbReference type="SUPFAM" id="SSF140860">
    <property type="entry name" value="Pseudo ankyrin repeat-like"/>
    <property type="match status" value="2"/>
</dbReference>
<evidence type="ECO:0000259" key="1">
    <source>
        <dbReference type="PROSITE" id="PS50181"/>
    </source>
</evidence>